<sequence length="203" mass="24382">MNMFQENHLLEKLNSEIIIIIFSINKINYMSQAYKNLYFTIYKLIFPNYIVTQEGHIFNKDTNVQVKEYLKNKYLYVHLFNKQIPVHLIVALKYLGPRPRDHQIDHCNINSTDNSVGNLRYVTRRQNCMNRSKMGTTVMVYVDELPEDAIEFRKEDFDNMFIDENKQIYIKLQNHYRKVNLNNGKYSLLDKHHNRQSIDIQDL</sequence>
<organism evidence="2 3">
    <name type="scientific">Hexamita inflata</name>
    <dbReference type="NCBI Taxonomy" id="28002"/>
    <lineage>
        <taxon>Eukaryota</taxon>
        <taxon>Metamonada</taxon>
        <taxon>Diplomonadida</taxon>
        <taxon>Hexamitidae</taxon>
        <taxon>Hexamitinae</taxon>
        <taxon>Hexamita</taxon>
    </lineage>
</organism>
<evidence type="ECO:0000313" key="3">
    <source>
        <dbReference type="Proteomes" id="UP001642409"/>
    </source>
</evidence>
<dbReference type="InterPro" id="IPR003615">
    <property type="entry name" value="HNH_nuc"/>
</dbReference>
<proteinExistence type="predicted"/>
<reference evidence="2 3" key="1">
    <citation type="submission" date="2024-07" db="EMBL/GenBank/DDBJ databases">
        <authorList>
            <person name="Akdeniz Z."/>
        </authorList>
    </citation>
    <scope>NUCLEOTIDE SEQUENCE [LARGE SCALE GENOMIC DNA]</scope>
</reference>
<accession>A0ABP1LTZ2</accession>
<protein>
    <recommendedName>
        <fullName evidence="1">HNH nuclease domain-containing protein</fullName>
    </recommendedName>
</protein>
<dbReference type="Proteomes" id="UP001642409">
    <property type="component" value="Unassembled WGS sequence"/>
</dbReference>
<dbReference type="Gene3D" id="3.90.75.20">
    <property type="match status" value="1"/>
</dbReference>
<dbReference type="Pfam" id="PF13392">
    <property type="entry name" value="HNH_3"/>
    <property type="match status" value="1"/>
</dbReference>
<evidence type="ECO:0000259" key="1">
    <source>
        <dbReference type="Pfam" id="PF13392"/>
    </source>
</evidence>
<comment type="caution">
    <text evidence="2">The sequence shown here is derived from an EMBL/GenBank/DDBJ whole genome shotgun (WGS) entry which is preliminary data.</text>
</comment>
<dbReference type="EMBL" id="CAXDID020000447">
    <property type="protein sequence ID" value="CAL6092825.1"/>
    <property type="molecule type" value="Genomic_DNA"/>
</dbReference>
<gene>
    <name evidence="2" type="ORF">HINF_LOCUS66452</name>
</gene>
<dbReference type="SUPFAM" id="SSF54060">
    <property type="entry name" value="His-Me finger endonucleases"/>
    <property type="match status" value="1"/>
</dbReference>
<dbReference type="InterPro" id="IPR044925">
    <property type="entry name" value="His-Me_finger_sf"/>
</dbReference>
<keyword evidence="3" id="KW-1185">Reference proteome</keyword>
<feature type="domain" description="HNH nuclease" evidence="1">
    <location>
        <begin position="86"/>
        <end position="127"/>
    </location>
</feature>
<evidence type="ECO:0000313" key="2">
    <source>
        <dbReference type="EMBL" id="CAL6092825.1"/>
    </source>
</evidence>
<name>A0ABP1LTZ2_9EUKA</name>